<dbReference type="InterPro" id="IPR029151">
    <property type="entry name" value="Sensor-like_sf"/>
</dbReference>
<evidence type="ECO:0000256" key="6">
    <source>
        <dbReference type="SAM" id="Phobius"/>
    </source>
</evidence>
<evidence type="ECO:0000256" key="4">
    <source>
        <dbReference type="ARBA" id="ARBA00022989"/>
    </source>
</evidence>
<sequence>WQRKAIEEQMRERAAGIGRTLAVAATEAMLTYDFTKLRQYVDEIKKSPEVAYLIIMDTTGRIMVHSDHLQEGKVLYNPPDIRAARAERLVEQRYTGEKSQPLYEIAVPIDFASQKWGVARVGFSLGALNRELAQAARNITLLITGAVLSTIMVVVI</sequence>
<keyword evidence="4 6" id="KW-1133">Transmembrane helix</keyword>
<evidence type="ECO:0000313" key="8">
    <source>
        <dbReference type="EMBL" id="GAI47285.1"/>
    </source>
</evidence>
<evidence type="ECO:0000259" key="7">
    <source>
        <dbReference type="Pfam" id="PF17203"/>
    </source>
</evidence>
<dbReference type="SUPFAM" id="SSF103190">
    <property type="entry name" value="Sensory domain-like"/>
    <property type="match status" value="1"/>
</dbReference>
<dbReference type="Gene3D" id="3.30.450.20">
    <property type="entry name" value="PAS domain"/>
    <property type="match status" value="1"/>
</dbReference>
<dbReference type="AlphaFoldDB" id="X1Q890"/>
<protein>
    <recommendedName>
        <fullName evidence="7">Single cache domain-containing protein</fullName>
    </recommendedName>
</protein>
<organism evidence="8">
    <name type="scientific">marine sediment metagenome</name>
    <dbReference type="NCBI Taxonomy" id="412755"/>
    <lineage>
        <taxon>unclassified sequences</taxon>
        <taxon>metagenomes</taxon>
        <taxon>ecological metagenomes</taxon>
    </lineage>
</organism>
<comment type="caution">
    <text evidence="8">The sequence shown here is derived from an EMBL/GenBank/DDBJ whole genome shotgun (WGS) entry which is preliminary data.</text>
</comment>
<dbReference type="GO" id="GO:0005886">
    <property type="term" value="C:plasma membrane"/>
    <property type="evidence" value="ECO:0007669"/>
    <property type="project" value="UniProtKB-SubCell"/>
</dbReference>
<keyword evidence="3 6" id="KW-0812">Transmembrane</keyword>
<feature type="transmembrane region" description="Helical" evidence="6">
    <location>
        <begin position="135"/>
        <end position="155"/>
    </location>
</feature>
<evidence type="ECO:0000256" key="3">
    <source>
        <dbReference type="ARBA" id="ARBA00022692"/>
    </source>
</evidence>
<evidence type="ECO:0000256" key="5">
    <source>
        <dbReference type="ARBA" id="ARBA00023136"/>
    </source>
</evidence>
<dbReference type="Pfam" id="PF17203">
    <property type="entry name" value="sCache_3_2"/>
    <property type="match status" value="1"/>
</dbReference>
<dbReference type="EMBL" id="BARV01040993">
    <property type="protein sequence ID" value="GAI47285.1"/>
    <property type="molecule type" value="Genomic_DNA"/>
</dbReference>
<feature type="non-terminal residue" evidence="8">
    <location>
        <position position="1"/>
    </location>
</feature>
<accession>X1Q890</accession>
<feature type="domain" description="Single cache" evidence="7">
    <location>
        <begin position="2"/>
        <end position="135"/>
    </location>
</feature>
<evidence type="ECO:0000256" key="1">
    <source>
        <dbReference type="ARBA" id="ARBA00004651"/>
    </source>
</evidence>
<keyword evidence="2" id="KW-1003">Cell membrane</keyword>
<gene>
    <name evidence="8" type="ORF">S06H3_62252</name>
</gene>
<evidence type="ECO:0000256" key="2">
    <source>
        <dbReference type="ARBA" id="ARBA00022475"/>
    </source>
</evidence>
<comment type="subcellular location">
    <subcellularLocation>
        <location evidence="1">Cell membrane</location>
        <topology evidence="1">Multi-pass membrane protein</topology>
    </subcellularLocation>
</comment>
<name>X1Q890_9ZZZZ</name>
<reference evidence="8" key="1">
    <citation type="journal article" date="2014" name="Front. Microbiol.">
        <title>High frequency of phylogenetically diverse reductive dehalogenase-homologous genes in deep subseafloor sedimentary metagenomes.</title>
        <authorList>
            <person name="Kawai M."/>
            <person name="Futagami T."/>
            <person name="Toyoda A."/>
            <person name="Takaki Y."/>
            <person name="Nishi S."/>
            <person name="Hori S."/>
            <person name="Arai W."/>
            <person name="Tsubouchi T."/>
            <person name="Morono Y."/>
            <person name="Uchiyama I."/>
            <person name="Ito T."/>
            <person name="Fujiyama A."/>
            <person name="Inagaki F."/>
            <person name="Takami H."/>
        </authorList>
    </citation>
    <scope>NUCLEOTIDE SEQUENCE</scope>
    <source>
        <strain evidence="8">Expedition CK06-06</strain>
    </source>
</reference>
<dbReference type="InterPro" id="IPR033463">
    <property type="entry name" value="sCache_3"/>
</dbReference>
<feature type="non-terminal residue" evidence="8">
    <location>
        <position position="156"/>
    </location>
</feature>
<keyword evidence="5 6" id="KW-0472">Membrane</keyword>
<proteinExistence type="predicted"/>